<dbReference type="AlphaFoldDB" id="A0AAD7BWP8"/>
<keyword evidence="3" id="KW-1185">Reference proteome</keyword>
<comment type="caution">
    <text evidence="2">The sequence shown here is derived from an EMBL/GenBank/DDBJ whole genome shotgun (WGS) entry which is preliminary data.</text>
</comment>
<protein>
    <submittedName>
        <fullName evidence="2">Uncharacterized protein</fullName>
    </submittedName>
</protein>
<name>A0AAD7BWP8_9AGAR</name>
<evidence type="ECO:0000256" key="1">
    <source>
        <dbReference type="SAM" id="MobiDB-lite"/>
    </source>
</evidence>
<reference evidence="2" key="1">
    <citation type="submission" date="2023-03" db="EMBL/GenBank/DDBJ databases">
        <title>Massive genome expansion in bonnet fungi (Mycena s.s.) driven by repeated elements and novel gene families across ecological guilds.</title>
        <authorList>
            <consortium name="Lawrence Berkeley National Laboratory"/>
            <person name="Harder C.B."/>
            <person name="Miyauchi S."/>
            <person name="Viragh M."/>
            <person name="Kuo A."/>
            <person name="Thoen E."/>
            <person name="Andreopoulos B."/>
            <person name="Lu D."/>
            <person name="Skrede I."/>
            <person name="Drula E."/>
            <person name="Henrissat B."/>
            <person name="Morin E."/>
            <person name="Kohler A."/>
            <person name="Barry K."/>
            <person name="LaButti K."/>
            <person name="Morin E."/>
            <person name="Salamov A."/>
            <person name="Lipzen A."/>
            <person name="Mereny Z."/>
            <person name="Hegedus B."/>
            <person name="Baldrian P."/>
            <person name="Stursova M."/>
            <person name="Weitz H."/>
            <person name="Taylor A."/>
            <person name="Grigoriev I.V."/>
            <person name="Nagy L.G."/>
            <person name="Martin F."/>
            <person name="Kauserud H."/>
        </authorList>
    </citation>
    <scope>NUCLEOTIDE SEQUENCE</scope>
    <source>
        <strain evidence="2">9284</strain>
    </source>
</reference>
<sequence>MSAEERIRFLQETLTYVESQMGNVRGTKPTPANPQPGTYRVEISNDILSIRLFPGGMQPEDAVLFLDFYNFASETPINAPAGYRMWILQINRAPIPLLSVETIAGHTAVGAGLEKFMTRDGVRVRLRRPNQADFVLDVPSRSGPPRPAEPGVGQAVLME</sequence>
<dbReference type="Proteomes" id="UP001221142">
    <property type="component" value="Unassembled WGS sequence"/>
</dbReference>
<organism evidence="2 3">
    <name type="scientific">Roridomyces roridus</name>
    <dbReference type="NCBI Taxonomy" id="1738132"/>
    <lineage>
        <taxon>Eukaryota</taxon>
        <taxon>Fungi</taxon>
        <taxon>Dikarya</taxon>
        <taxon>Basidiomycota</taxon>
        <taxon>Agaricomycotina</taxon>
        <taxon>Agaricomycetes</taxon>
        <taxon>Agaricomycetidae</taxon>
        <taxon>Agaricales</taxon>
        <taxon>Marasmiineae</taxon>
        <taxon>Mycenaceae</taxon>
        <taxon>Roridomyces</taxon>
    </lineage>
</organism>
<gene>
    <name evidence="2" type="ORF">FB45DRAFT_510844</name>
</gene>
<feature type="region of interest" description="Disordered" evidence="1">
    <location>
        <begin position="138"/>
        <end position="159"/>
    </location>
</feature>
<proteinExistence type="predicted"/>
<accession>A0AAD7BWP8</accession>
<evidence type="ECO:0000313" key="3">
    <source>
        <dbReference type="Proteomes" id="UP001221142"/>
    </source>
</evidence>
<dbReference type="EMBL" id="JARKIF010000008">
    <property type="protein sequence ID" value="KAJ7632654.1"/>
    <property type="molecule type" value="Genomic_DNA"/>
</dbReference>
<evidence type="ECO:0000313" key="2">
    <source>
        <dbReference type="EMBL" id="KAJ7632654.1"/>
    </source>
</evidence>